<feature type="region of interest" description="Disordered" evidence="1">
    <location>
        <begin position="49"/>
        <end position="74"/>
    </location>
</feature>
<evidence type="ECO:0000313" key="3">
    <source>
        <dbReference type="Proteomes" id="UP001642360"/>
    </source>
</evidence>
<reference evidence="2 3" key="1">
    <citation type="submission" date="2024-02" db="EMBL/GenBank/DDBJ databases">
        <authorList>
            <person name="Vignale AGUSTIN F."/>
            <person name="Sosa J E."/>
            <person name="Modenutti C."/>
        </authorList>
    </citation>
    <scope>NUCLEOTIDE SEQUENCE [LARGE SCALE GENOMIC DNA]</scope>
</reference>
<gene>
    <name evidence="2" type="ORF">ILEXP_LOCUS8115</name>
</gene>
<name>A0ABC8R7A1_9AQUA</name>
<evidence type="ECO:0000256" key="1">
    <source>
        <dbReference type="SAM" id="MobiDB-lite"/>
    </source>
</evidence>
<dbReference type="AlphaFoldDB" id="A0ABC8R7A1"/>
<feature type="compositionally biased region" description="Basic and acidic residues" evidence="1">
    <location>
        <begin position="54"/>
        <end position="74"/>
    </location>
</feature>
<dbReference type="Proteomes" id="UP001642360">
    <property type="component" value="Unassembled WGS sequence"/>
</dbReference>
<organism evidence="2 3">
    <name type="scientific">Ilex paraguariensis</name>
    <name type="common">yerba mate</name>
    <dbReference type="NCBI Taxonomy" id="185542"/>
    <lineage>
        <taxon>Eukaryota</taxon>
        <taxon>Viridiplantae</taxon>
        <taxon>Streptophyta</taxon>
        <taxon>Embryophyta</taxon>
        <taxon>Tracheophyta</taxon>
        <taxon>Spermatophyta</taxon>
        <taxon>Magnoliopsida</taxon>
        <taxon>eudicotyledons</taxon>
        <taxon>Gunneridae</taxon>
        <taxon>Pentapetalae</taxon>
        <taxon>asterids</taxon>
        <taxon>campanulids</taxon>
        <taxon>Aquifoliales</taxon>
        <taxon>Aquifoliaceae</taxon>
        <taxon>Ilex</taxon>
    </lineage>
</organism>
<protein>
    <submittedName>
        <fullName evidence="2">Uncharacterized protein</fullName>
    </submittedName>
</protein>
<keyword evidence="3" id="KW-1185">Reference proteome</keyword>
<sequence length="103" mass="11061">MKEADLGGSLWITISKCLDRSSGSGQAFLPVLPIDLPCKPANSYAIPEGTKGARALEEKTGKSKSANRGEKAANTDERNINSLFLTIVLMDTRSFSANECQKV</sequence>
<comment type="caution">
    <text evidence="2">The sequence shown here is derived from an EMBL/GenBank/DDBJ whole genome shotgun (WGS) entry which is preliminary data.</text>
</comment>
<evidence type="ECO:0000313" key="2">
    <source>
        <dbReference type="EMBL" id="CAK9140605.1"/>
    </source>
</evidence>
<dbReference type="EMBL" id="CAUOFW020001059">
    <property type="protein sequence ID" value="CAK9140605.1"/>
    <property type="molecule type" value="Genomic_DNA"/>
</dbReference>
<proteinExistence type="predicted"/>
<accession>A0ABC8R7A1</accession>